<dbReference type="Proteomes" id="UP000326354">
    <property type="component" value="Chromosome"/>
</dbReference>
<dbReference type="EMBL" id="AP019860">
    <property type="protein sequence ID" value="BBM84739.1"/>
    <property type="molecule type" value="Genomic_DNA"/>
</dbReference>
<proteinExistence type="predicted"/>
<accession>A0A5S9IMS5</accession>
<gene>
    <name evidence="1" type="ORF">UABAM_03100</name>
</gene>
<protein>
    <submittedName>
        <fullName evidence="1">Uncharacterized protein</fullName>
    </submittedName>
</protein>
<name>A0A5S9IMS5_UABAM</name>
<dbReference type="KEGG" id="uam:UABAM_03100"/>
<organism evidence="1 2">
    <name type="scientific">Uabimicrobium amorphum</name>
    <dbReference type="NCBI Taxonomy" id="2596890"/>
    <lineage>
        <taxon>Bacteria</taxon>
        <taxon>Pseudomonadati</taxon>
        <taxon>Planctomycetota</taxon>
        <taxon>Candidatus Uabimicrobiia</taxon>
        <taxon>Candidatus Uabimicrobiales</taxon>
        <taxon>Candidatus Uabimicrobiaceae</taxon>
        <taxon>Candidatus Uabimicrobium</taxon>
    </lineage>
</organism>
<dbReference type="AlphaFoldDB" id="A0A5S9IMS5"/>
<evidence type="ECO:0000313" key="1">
    <source>
        <dbReference type="EMBL" id="BBM84739.1"/>
    </source>
</evidence>
<dbReference type="RefSeq" id="WP_151968873.1">
    <property type="nucleotide sequence ID" value="NZ_AP019860.1"/>
</dbReference>
<reference evidence="1 2" key="1">
    <citation type="submission" date="2019-08" db="EMBL/GenBank/DDBJ databases">
        <title>Complete genome sequence of Candidatus Uab amorphum.</title>
        <authorList>
            <person name="Shiratori T."/>
            <person name="Suzuki S."/>
            <person name="Kakizawa Y."/>
            <person name="Ishida K."/>
        </authorList>
    </citation>
    <scope>NUCLEOTIDE SEQUENCE [LARGE SCALE GENOMIC DNA]</scope>
    <source>
        <strain evidence="1 2">SRT547</strain>
    </source>
</reference>
<sequence>MEEKLKRYWVSWYTPDGEVETSFEYGRRENYNADGMEILYALIDAPSKEEVWKGIAKFFPNFTERFIQERHLSWQPSSHPEFKPKHTTIRDLKVKKYDVYAEITATAYVGTVEAKTERQAHKKAMQLDKQVTLCEECKKEISNIEVKDSYTIKSR</sequence>
<keyword evidence="2" id="KW-1185">Reference proteome</keyword>
<evidence type="ECO:0000313" key="2">
    <source>
        <dbReference type="Proteomes" id="UP000326354"/>
    </source>
</evidence>